<organism evidence="1">
    <name type="scientific">marine sediment metagenome</name>
    <dbReference type="NCBI Taxonomy" id="412755"/>
    <lineage>
        <taxon>unclassified sequences</taxon>
        <taxon>metagenomes</taxon>
        <taxon>ecological metagenomes</taxon>
    </lineage>
</organism>
<dbReference type="AlphaFoldDB" id="A0A0F9A8N5"/>
<accession>A0A0F9A8N5</accession>
<name>A0A0F9A8N5_9ZZZZ</name>
<feature type="non-terminal residue" evidence="1">
    <location>
        <position position="1"/>
    </location>
</feature>
<reference evidence="1" key="1">
    <citation type="journal article" date="2015" name="Nature">
        <title>Complex archaea that bridge the gap between prokaryotes and eukaryotes.</title>
        <authorList>
            <person name="Spang A."/>
            <person name="Saw J.H."/>
            <person name="Jorgensen S.L."/>
            <person name="Zaremba-Niedzwiedzka K."/>
            <person name="Martijn J."/>
            <person name="Lind A.E."/>
            <person name="van Eijk R."/>
            <person name="Schleper C."/>
            <person name="Guy L."/>
            <person name="Ettema T.J."/>
        </authorList>
    </citation>
    <scope>NUCLEOTIDE SEQUENCE</scope>
</reference>
<proteinExistence type="predicted"/>
<comment type="caution">
    <text evidence="1">The sequence shown here is derived from an EMBL/GenBank/DDBJ whole genome shotgun (WGS) entry which is preliminary data.</text>
</comment>
<protein>
    <submittedName>
        <fullName evidence="1">Uncharacterized protein</fullName>
    </submittedName>
</protein>
<evidence type="ECO:0000313" key="1">
    <source>
        <dbReference type="EMBL" id="KKK68591.1"/>
    </source>
</evidence>
<dbReference type="EMBL" id="LAZR01059059">
    <property type="protein sequence ID" value="KKK68591.1"/>
    <property type="molecule type" value="Genomic_DNA"/>
</dbReference>
<gene>
    <name evidence="1" type="ORF">LCGC14_2942540</name>
</gene>
<sequence>TDKVWNVERDRGERATNKVNIKGAIVNGVQVAGVGANNLEDQQQFGIVPFFRTVSWLNTQSLCNIMETNVLSRKGTQPTIPRFEHKDTSVGFIQPGETMTFQFNKSDPNIPSGQFSIHMLLYNARQGISEFEISDVII</sequence>